<dbReference type="InterPro" id="IPR021136">
    <property type="entry name" value="Flagellar_hook_control-like_C"/>
</dbReference>
<dbReference type="STRING" id="1461694.ATO9_20825"/>
<evidence type="ECO:0000313" key="4">
    <source>
        <dbReference type="Proteomes" id="UP000030004"/>
    </source>
</evidence>
<dbReference type="RefSeq" id="WP_043753845.1">
    <property type="nucleotide sequence ID" value="NZ_AQQX01000016.1"/>
</dbReference>
<dbReference type="AlphaFoldDB" id="A0A0A0ECN2"/>
<evidence type="ECO:0000256" key="1">
    <source>
        <dbReference type="SAM" id="MobiDB-lite"/>
    </source>
</evidence>
<dbReference type="Gene3D" id="3.30.750.140">
    <property type="match status" value="1"/>
</dbReference>
<evidence type="ECO:0000259" key="2">
    <source>
        <dbReference type="Pfam" id="PF02120"/>
    </source>
</evidence>
<name>A0A0A0ECN2_9RHOB</name>
<organism evidence="3 4">
    <name type="scientific">Pseudooceanicola atlanticus</name>
    <dbReference type="NCBI Taxonomy" id="1461694"/>
    <lineage>
        <taxon>Bacteria</taxon>
        <taxon>Pseudomonadati</taxon>
        <taxon>Pseudomonadota</taxon>
        <taxon>Alphaproteobacteria</taxon>
        <taxon>Rhodobacterales</taxon>
        <taxon>Paracoccaceae</taxon>
        <taxon>Pseudooceanicola</taxon>
    </lineage>
</organism>
<keyword evidence="4" id="KW-1185">Reference proteome</keyword>
<proteinExistence type="predicted"/>
<protein>
    <recommendedName>
        <fullName evidence="2">Flagellar hook-length control protein-like C-terminal domain-containing protein</fullName>
    </recommendedName>
</protein>
<dbReference type="InterPro" id="IPR038610">
    <property type="entry name" value="FliK-like_C_sf"/>
</dbReference>
<gene>
    <name evidence="3" type="ORF">ATO9_20825</name>
</gene>
<dbReference type="eggNOG" id="ENOG50331JN">
    <property type="taxonomic scope" value="Bacteria"/>
</dbReference>
<dbReference type="Pfam" id="PF02120">
    <property type="entry name" value="Flg_hook"/>
    <property type="match status" value="1"/>
</dbReference>
<sequence length="473" mass="47891">MNGLTALGAMSKLADVLKTGDKDAPVSETGTSFADLLAQAVAGETNGDAIAPEKLTQLAEVVSQFRSEARETLSDLFPDGVVTAGPELMEWAQKMLTRLDTMLGDIGASVADLGQVLAAVPPGAVGEVITAEPGATEGQDILAQAARLLAPDRTVTPATEVQAGLDANAASSAAPRAEQTIAPAVPVNGSGRGGSGQPIGTPTAAAAVQTSQQPDTAPAQSAVSTSVIAAVAPPAQPTATPANPFDPRISTKPSAVNAAVASTGDPTQPSVFTEVTSLSPMPEALRLILSQALIAPADPAAAPEVQSIFAATTPAPLVQAVTPAIAAAVPTPAQQQAPQSGFARNLAGQIRGVSFSEGTTRIELSPQGLGGIEIEISPDEAGKLRVVLRAENPAVLNAMRSDREMLAGLLRDGGATVEDGAMSFEDLGQRRGTSQQLSEPGLTALGSAEADEIEELPDMTDPVPEDGRINILT</sequence>
<reference evidence="3 4" key="1">
    <citation type="journal article" date="2015" name="Antonie Van Leeuwenhoek">
        <title>Pseudooceanicola atlanticus gen. nov. sp. nov., isolated from surface seawater of the Atlantic Ocean and reclassification of Oceanicola batsensis, Oceanicola marinus, Oceanicola nitratireducens, Oceanicola nanhaiensis, Oceanicola antarcticus and Oceanicola flagellatus, as Pseudooceanicola batsensis comb. nov., Pseudooceanicola marinus comb. nov., Pseudooceanicola nitratireducens comb. nov., Pseudooceanicola nanhaiensis comb. nov., Pseudooceanicola antarcticus comb. nov., and Pseudooceanicola flagellatus comb. nov.</title>
        <authorList>
            <person name="Lai Q."/>
            <person name="Li G."/>
            <person name="Liu X."/>
            <person name="Du Y."/>
            <person name="Sun F."/>
            <person name="Shao Z."/>
        </authorList>
    </citation>
    <scope>NUCLEOTIDE SEQUENCE [LARGE SCALE GENOMIC DNA]</scope>
    <source>
        <strain evidence="3 4">22II-s11g</strain>
    </source>
</reference>
<dbReference type="Proteomes" id="UP000030004">
    <property type="component" value="Unassembled WGS sequence"/>
</dbReference>
<comment type="caution">
    <text evidence="3">The sequence shown here is derived from an EMBL/GenBank/DDBJ whole genome shotgun (WGS) entry which is preliminary data.</text>
</comment>
<dbReference type="EMBL" id="AQQX01000016">
    <property type="protein sequence ID" value="KGM46972.1"/>
    <property type="molecule type" value="Genomic_DNA"/>
</dbReference>
<dbReference type="OrthoDB" id="7828543at2"/>
<feature type="region of interest" description="Disordered" evidence="1">
    <location>
        <begin position="186"/>
        <end position="222"/>
    </location>
</feature>
<accession>A0A0A0ECN2</accession>
<feature type="domain" description="Flagellar hook-length control protein-like C-terminal" evidence="2">
    <location>
        <begin position="357"/>
        <end position="421"/>
    </location>
</feature>
<evidence type="ECO:0000313" key="3">
    <source>
        <dbReference type="EMBL" id="KGM46972.1"/>
    </source>
</evidence>